<gene>
    <name evidence="1" type="ORF">BIT28_25115</name>
</gene>
<reference evidence="1 2" key="1">
    <citation type="submission" date="2016-09" db="EMBL/GenBank/DDBJ databases">
        <title>Photobacterium proteolyticum sp. nov. a protease producing bacterium isolated from ocean sediments of Laizhou Bay.</title>
        <authorList>
            <person name="Li Y."/>
        </authorList>
    </citation>
    <scope>NUCLEOTIDE SEQUENCE [LARGE SCALE GENOMIC DNA]</scope>
    <source>
        <strain evidence="1 2">13-12</strain>
    </source>
</reference>
<dbReference type="OrthoDB" id="5917883at2"/>
<evidence type="ECO:0000313" key="2">
    <source>
        <dbReference type="Proteomes" id="UP000186905"/>
    </source>
</evidence>
<dbReference type="STRING" id="1903952.BIT28_25115"/>
<keyword evidence="2" id="KW-1185">Reference proteome</keyword>
<dbReference type="EMBL" id="MJIL01000028">
    <property type="protein sequence ID" value="OLQ83768.1"/>
    <property type="molecule type" value="Genomic_DNA"/>
</dbReference>
<accession>A0A1Q9H7C6</accession>
<comment type="caution">
    <text evidence="1">The sequence shown here is derived from an EMBL/GenBank/DDBJ whole genome shotgun (WGS) entry which is preliminary data.</text>
</comment>
<sequence length="77" mass="8923">MTLNDFAKRHNVKINEVTRMSGFGRSTLFNWWGDPKTRTRAIITILGCAEAKKYTKILYDEETQELIKSLERGDDEA</sequence>
<dbReference type="Proteomes" id="UP000186905">
    <property type="component" value="Unassembled WGS sequence"/>
</dbReference>
<organism evidence="1 2">
    <name type="scientific">Photobacterium proteolyticum</name>
    <dbReference type="NCBI Taxonomy" id="1903952"/>
    <lineage>
        <taxon>Bacteria</taxon>
        <taxon>Pseudomonadati</taxon>
        <taxon>Pseudomonadota</taxon>
        <taxon>Gammaproteobacteria</taxon>
        <taxon>Vibrionales</taxon>
        <taxon>Vibrionaceae</taxon>
        <taxon>Photobacterium</taxon>
    </lineage>
</organism>
<name>A0A1Q9H7C6_9GAMM</name>
<evidence type="ECO:0000313" key="1">
    <source>
        <dbReference type="EMBL" id="OLQ83768.1"/>
    </source>
</evidence>
<proteinExistence type="predicted"/>
<dbReference type="AlphaFoldDB" id="A0A1Q9H7C6"/>
<protein>
    <submittedName>
        <fullName evidence="1">Uncharacterized protein</fullName>
    </submittedName>
</protein>